<protein>
    <submittedName>
        <fullName evidence="1">Uncharacterized protein</fullName>
    </submittedName>
</protein>
<dbReference type="AlphaFoldDB" id="A0A533Q745"/>
<comment type="caution">
    <text evidence="1">The sequence shown here is derived from an EMBL/GenBank/DDBJ whole genome shotgun (WGS) entry which is preliminary data.</text>
</comment>
<sequence>MPSIRNKTGIMTAVYNEQTKIAHSVGKRFSERKETATYAA</sequence>
<organism evidence="1 2">
    <name type="scientific">Candidatus Jettenia ecosi</name>
    <dbReference type="NCBI Taxonomy" id="2494326"/>
    <lineage>
        <taxon>Bacteria</taxon>
        <taxon>Pseudomonadati</taxon>
        <taxon>Planctomycetota</taxon>
        <taxon>Candidatus Brocadiia</taxon>
        <taxon>Candidatus Brocadiales</taxon>
        <taxon>Candidatus Brocadiaceae</taxon>
        <taxon>Candidatus Jettenia</taxon>
    </lineage>
</organism>
<dbReference type="EMBL" id="SULG01000101">
    <property type="protein sequence ID" value="TLD40438.1"/>
    <property type="molecule type" value="Genomic_DNA"/>
</dbReference>
<evidence type="ECO:0000313" key="2">
    <source>
        <dbReference type="Proteomes" id="UP000319783"/>
    </source>
</evidence>
<dbReference type="Proteomes" id="UP000319783">
    <property type="component" value="Unassembled WGS sequence"/>
</dbReference>
<reference evidence="1 2" key="1">
    <citation type="submission" date="2019-04" db="EMBL/GenBank/DDBJ databases">
        <title>Genome of a novel bacterium Candidatus Jettenia ecosi reconstructed from metagenome of an anammox bioreactor.</title>
        <authorList>
            <person name="Mardanov A.V."/>
            <person name="Beletsky A.V."/>
            <person name="Ravin N.V."/>
            <person name="Botchkova E.A."/>
            <person name="Litti Y.V."/>
            <person name="Nozhevnikova A.N."/>
        </authorList>
    </citation>
    <scope>NUCLEOTIDE SEQUENCE [LARGE SCALE GENOMIC DNA]</scope>
    <source>
        <strain evidence="1">J2</strain>
    </source>
</reference>
<name>A0A533Q745_9BACT</name>
<proteinExistence type="predicted"/>
<evidence type="ECO:0000313" key="1">
    <source>
        <dbReference type="EMBL" id="TLD40438.1"/>
    </source>
</evidence>
<accession>A0A533Q745</accession>
<gene>
    <name evidence="1" type="ORF">JETT_3304</name>
</gene>